<feature type="compositionally biased region" description="Acidic residues" evidence="6">
    <location>
        <begin position="549"/>
        <end position="562"/>
    </location>
</feature>
<dbReference type="RefSeq" id="XP_022651706.1">
    <property type="nucleotide sequence ID" value="XM_022795971.1"/>
</dbReference>
<evidence type="ECO:0000256" key="2">
    <source>
        <dbReference type="ARBA" id="ARBA00022540"/>
    </source>
</evidence>
<name>A0A7M7JVE0_VARDE</name>
<dbReference type="PANTHER" id="PTHR12399">
    <property type="entry name" value="EUKARYOTIC TRANSLATION INITIATION FACTOR 3 SUBUNIT 7"/>
    <property type="match status" value="1"/>
</dbReference>
<keyword evidence="2 5" id="KW-0396">Initiation factor</keyword>
<dbReference type="InterPro" id="IPR007783">
    <property type="entry name" value="eIF3d"/>
</dbReference>
<dbReference type="FunCoup" id="A0A7M7JVE0">
    <property type="interactions" value="2397"/>
</dbReference>
<comment type="domain">
    <text evidence="5">The RNA gate region regulates mRNA cap recognition to prevent promiscuous mRNA-binding before assembly of eif3d into the full eukaryotic translation initiation factor 3 (eIF-3) complex.</text>
</comment>
<evidence type="ECO:0000256" key="1">
    <source>
        <dbReference type="ARBA" id="ARBA00022490"/>
    </source>
</evidence>
<dbReference type="GO" id="GO:0001732">
    <property type="term" value="P:formation of cytoplasmic translation initiation complex"/>
    <property type="evidence" value="ECO:0007669"/>
    <property type="project" value="UniProtKB-UniRule"/>
</dbReference>
<evidence type="ECO:0000313" key="8">
    <source>
        <dbReference type="Proteomes" id="UP000594260"/>
    </source>
</evidence>
<keyword evidence="3" id="KW-0694">RNA-binding</keyword>
<dbReference type="GeneID" id="111246417"/>
<dbReference type="GO" id="GO:0005852">
    <property type="term" value="C:eukaryotic translation initiation factor 3 complex"/>
    <property type="evidence" value="ECO:0007669"/>
    <property type="project" value="UniProtKB-UniRule"/>
</dbReference>
<dbReference type="GO" id="GO:0016282">
    <property type="term" value="C:eukaryotic 43S preinitiation complex"/>
    <property type="evidence" value="ECO:0007669"/>
    <property type="project" value="UniProtKB-UniRule"/>
</dbReference>
<keyword evidence="4 5" id="KW-0648">Protein biosynthesis</keyword>
<feature type="region of interest" description="Disordered" evidence="6">
    <location>
        <begin position="147"/>
        <end position="167"/>
    </location>
</feature>
<organism evidence="7 8">
    <name type="scientific">Varroa destructor</name>
    <name type="common">Honeybee mite</name>
    <dbReference type="NCBI Taxonomy" id="109461"/>
    <lineage>
        <taxon>Eukaryota</taxon>
        <taxon>Metazoa</taxon>
        <taxon>Ecdysozoa</taxon>
        <taxon>Arthropoda</taxon>
        <taxon>Chelicerata</taxon>
        <taxon>Arachnida</taxon>
        <taxon>Acari</taxon>
        <taxon>Parasitiformes</taxon>
        <taxon>Mesostigmata</taxon>
        <taxon>Gamasina</taxon>
        <taxon>Dermanyssoidea</taxon>
        <taxon>Varroidae</taxon>
        <taxon>Varroa</taxon>
    </lineage>
</organism>
<sequence>MPVKFELPDILDNPDGWGPSSIPEKFADMPYQPFSKVDRLGKVADWTGNTYQDRRSVSKYSSQFAGQGSQYAYYHDEDDSSFQLVDTSKAHKPLHQRGRFSKINQRLNQRQRQQHKQQLQQMQVLSRAGKGRERERIQQVRKWQKQMRQKYDNRQGNQNNQIKNREASVSVRPTWKVLEEMDFPRLGKLSLPGIEEPRDVYRCGTMEYFDKSFQNVNCRNERPLQRVNRVFHTVSTTDDPVIRSLAMKKSIDGMVEGTDVSKVRVYTTDTIISTLMCATRSVNSWDVVVHKIDDIVFLDKRNTEFDHIPVNETAAEPPHDEGNSINSPRNLALEATYINHNFSQQVLKSDDEKVSFENSNPFTSESVSSGAKGELASVGYRYRQFGLGDGIGLIVRCEHDGVMTGPNGEVQYINIKALNEWDARYSGGIDWRQKLDSQRGAVLANELKNNSCKLAKWTVQAILAGSQQIKFGYVSRVHVKDTSKHVILGTQQFRPKEFADQINLSMDNAWGVLRYVVDTCLKLDNGKYLFLKDPNKPVVRLYDIPNDSFESDEDESSEEEDNGTTNNQTNEQPEPEVSNK</sequence>
<evidence type="ECO:0000256" key="6">
    <source>
        <dbReference type="SAM" id="MobiDB-lite"/>
    </source>
</evidence>
<dbReference type="OMA" id="FMDKRDN"/>
<dbReference type="OrthoDB" id="16538at2759"/>
<keyword evidence="1 5" id="KW-0963">Cytoplasm</keyword>
<dbReference type="InParanoid" id="A0A7M7JVE0"/>
<evidence type="ECO:0000256" key="4">
    <source>
        <dbReference type="ARBA" id="ARBA00022917"/>
    </source>
</evidence>
<dbReference type="KEGG" id="vde:111246417"/>
<proteinExistence type="inferred from homology"/>
<dbReference type="GO" id="GO:0098808">
    <property type="term" value="F:mRNA cap binding"/>
    <property type="evidence" value="ECO:0007669"/>
    <property type="project" value="UniProtKB-UniRule"/>
</dbReference>
<evidence type="ECO:0000313" key="7">
    <source>
        <dbReference type="EnsemblMetazoa" id="XP_022651706"/>
    </source>
</evidence>
<dbReference type="GO" id="GO:0003743">
    <property type="term" value="F:translation initiation factor activity"/>
    <property type="evidence" value="ECO:0007669"/>
    <property type="project" value="UniProtKB-UniRule"/>
</dbReference>
<dbReference type="GO" id="GO:0033290">
    <property type="term" value="C:eukaryotic 48S preinitiation complex"/>
    <property type="evidence" value="ECO:0007669"/>
    <property type="project" value="UniProtKB-UniRule"/>
</dbReference>
<dbReference type="PANTHER" id="PTHR12399:SF0">
    <property type="entry name" value="EUKARYOTIC TRANSLATION INITIATION FACTOR 3 SUBUNIT D"/>
    <property type="match status" value="1"/>
</dbReference>
<dbReference type="Pfam" id="PF05091">
    <property type="entry name" value="eIF-3_zeta"/>
    <property type="match status" value="1"/>
</dbReference>
<evidence type="ECO:0000256" key="3">
    <source>
        <dbReference type="ARBA" id="ARBA00022884"/>
    </source>
</evidence>
<comment type="subcellular location">
    <subcellularLocation>
        <location evidence="5">Cytoplasm</location>
    </subcellularLocation>
</comment>
<protein>
    <recommendedName>
        <fullName evidence="5">Eukaryotic translation initiation factor 3 subunit D</fullName>
        <shortName evidence="5">eIF3d</shortName>
    </recommendedName>
    <alternativeName>
        <fullName evidence="5">Eukaryotic translation initiation factor 3 subunit 7</fullName>
    </alternativeName>
</protein>
<dbReference type="GO" id="GO:0002191">
    <property type="term" value="P:cap-dependent translational initiation"/>
    <property type="evidence" value="ECO:0007669"/>
    <property type="project" value="UniProtKB-UniRule"/>
</dbReference>
<accession>A0A7M7JVE0</accession>
<reference evidence="7" key="1">
    <citation type="submission" date="2021-01" db="UniProtKB">
        <authorList>
            <consortium name="EnsemblMetazoa"/>
        </authorList>
    </citation>
    <scope>IDENTIFICATION</scope>
</reference>
<comment type="function">
    <text evidence="5">mRNA cap-binding component of the eukaryotic translation initiation factor 3 (eIF-3) complex, which is involved in protein synthesis of a specialized repertoire of mRNAs and, together with other initiation factors, stimulates binding of mRNA and methionyl-tRNAi to the 40S ribosome. The eIF-3 complex specifically targets and initiates translation of a subset of mRNAs involved in cell proliferation. In the eIF-3 complex, eif3d specifically recognizes and binds the 7-methylguanosine cap of a subset of mRNAs.</text>
</comment>
<feature type="region of interest" description="Disordered" evidence="6">
    <location>
        <begin position="542"/>
        <end position="580"/>
    </location>
</feature>
<dbReference type="PIRSF" id="PIRSF016281">
    <property type="entry name" value="EIF-3_zeta"/>
    <property type="match status" value="1"/>
</dbReference>
<dbReference type="HAMAP" id="MF_03003">
    <property type="entry name" value="eIF3d"/>
    <property type="match status" value="1"/>
</dbReference>
<feature type="compositionally biased region" description="Polar residues" evidence="6">
    <location>
        <begin position="563"/>
        <end position="580"/>
    </location>
</feature>
<dbReference type="Proteomes" id="UP000594260">
    <property type="component" value="Unplaced"/>
</dbReference>
<comment type="similarity">
    <text evidence="5">Belongs to the eIF-3 subunit D family.</text>
</comment>
<evidence type="ECO:0000256" key="5">
    <source>
        <dbReference type="HAMAP-Rule" id="MF_03003"/>
    </source>
</evidence>
<comment type="subunit">
    <text evidence="5">Component of the eukaryotic translation initiation factor 3 (eIF-3) complex.</text>
</comment>
<dbReference type="EnsemblMetazoa" id="XM_022795971">
    <property type="protein sequence ID" value="XP_022651706"/>
    <property type="gene ID" value="LOC111246417"/>
</dbReference>
<dbReference type="AlphaFoldDB" id="A0A7M7JVE0"/>
<feature type="region of interest" description="RNA gate" evidence="5">
    <location>
        <begin position="304"/>
        <end position="318"/>
    </location>
</feature>
<keyword evidence="8" id="KW-1185">Reference proteome</keyword>